<gene>
    <name evidence="2" type="ORF">GKE73_16025</name>
</gene>
<dbReference type="Proteomes" id="UP000446658">
    <property type="component" value="Unassembled WGS sequence"/>
</dbReference>
<dbReference type="AlphaFoldDB" id="A0A844GBV8"/>
<dbReference type="EMBL" id="WLYX01000001">
    <property type="protein sequence ID" value="MTD33953.1"/>
    <property type="molecule type" value="Genomic_DNA"/>
</dbReference>
<feature type="region of interest" description="Disordered" evidence="1">
    <location>
        <begin position="25"/>
        <end position="54"/>
    </location>
</feature>
<sequence>MCSADMSAFQDFIKTAPVVVKPGTDATSRAMNSQQEKPHDNPLLANAKARAASH</sequence>
<proteinExistence type="predicted"/>
<feature type="compositionally biased region" description="Polar residues" evidence="1">
    <location>
        <begin position="25"/>
        <end position="35"/>
    </location>
</feature>
<evidence type="ECO:0000313" key="2">
    <source>
        <dbReference type="EMBL" id="MTD33953.1"/>
    </source>
</evidence>
<comment type="caution">
    <text evidence="2">The sequence shown here is derived from an EMBL/GenBank/DDBJ whole genome shotgun (WGS) entry which is preliminary data.</text>
</comment>
<reference evidence="2 3" key="1">
    <citation type="submission" date="2019-11" db="EMBL/GenBank/DDBJ databases">
        <title>Draft genome sequence of Paludibacterium sp. dN18-1.</title>
        <authorList>
            <person name="Im W.-T."/>
        </authorList>
    </citation>
    <scope>NUCLEOTIDE SEQUENCE [LARGE SCALE GENOMIC DNA]</scope>
    <source>
        <strain evidence="3">dN 18-1</strain>
    </source>
</reference>
<evidence type="ECO:0000313" key="3">
    <source>
        <dbReference type="Proteomes" id="UP000446658"/>
    </source>
</evidence>
<name>A0A844GBV8_9NEIS</name>
<organism evidence="2 3">
    <name type="scientific">Paludibacterium denitrificans</name>
    <dbReference type="NCBI Taxonomy" id="2675226"/>
    <lineage>
        <taxon>Bacteria</taxon>
        <taxon>Pseudomonadati</taxon>
        <taxon>Pseudomonadota</taxon>
        <taxon>Betaproteobacteria</taxon>
        <taxon>Neisseriales</taxon>
        <taxon>Chromobacteriaceae</taxon>
        <taxon>Paludibacterium</taxon>
    </lineage>
</organism>
<evidence type="ECO:0000256" key="1">
    <source>
        <dbReference type="SAM" id="MobiDB-lite"/>
    </source>
</evidence>
<protein>
    <submittedName>
        <fullName evidence="2">Uncharacterized protein</fullName>
    </submittedName>
</protein>
<keyword evidence="3" id="KW-1185">Reference proteome</keyword>
<accession>A0A844GBV8</accession>